<evidence type="ECO:0000256" key="8">
    <source>
        <dbReference type="PROSITE-ProRule" id="PRU00108"/>
    </source>
</evidence>
<gene>
    <name evidence="11" type="ORF">GSTENG00020927001</name>
</gene>
<reference evidence="11" key="1">
    <citation type="journal article" date="2004" name="Nature">
        <title>Genome duplication in the teleost fish Tetraodon nigroviridis reveals the early vertebrate proto-karyotype.</title>
        <authorList>
            <person name="Jaillon O."/>
            <person name="Aury J.-M."/>
            <person name="Brunet F."/>
            <person name="Petit J.-L."/>
            <person name="Stange-Thomann N."/>
            <person name="Mauceli E."/>
            <person name="Bouneau L."/>
            <person name="Fischer C."/>
            <person name="Ozouf-Costaz C."/>
            <person name="Bernot A."/>
            <person name="Nicaud S."/>
            <person name="Jaffe D."/>
            <person name="Fisher S."/>
            <person name="Lutfalla G."/>
            <person name="Dossat C."/>
            <person name="Segurens B."/>
            <person name="Dasilva C."/>
            <person name="Salanoubat M."/>
            <person name="Levy M."/>
            <person name="Boudet N."/>
            <person name="Castellano S."/>
            <person name="Anthouard V."/>
            <person name="Jubin C."/>
            <person name="Castelli V."/>
            <person name="Katinka M."/>
            <person name="Vacherie B."/>
            <person name="Biemont C."/>
            <person name="Skalli Z."/>
            <person name="Cattolico L."/>
            <person name="Poulain J."/>
            <person name="De Berardinis V."/>
            <person name="Cruaud C."/>
            <person name="Duprat S."/>
            <person name="Brottier P."/>
            <person name="Coutanceau J.-P."/>
            <person name="Gouzy J."/>
            <person name="Parra G."/>
            <person name="Lardier G."/>
            <person name="Chapple C."/>
            <person name="McKernan K.J."/>
            <person name="McEwan P."/>
            <person name="Bosak S."/>
            <person name="Kellis M."/>
            <person name="Volff J.-N."/>
            <person name="Guigo R."/>
            <person name="Zody M.C."/>
            <person name="Mesirov J."/>
            <person name="Lindblad-Toh K."/>
            <person name="Birren B."/>
            <person name="Nusbaum C."/>
            <person name="Kahn D."/>
            <person name="Robinson-Rechavi M."/>
            <person name="Laudet V."/>
            <person name="Schachter V."/>
            <person name="Quetier F."/>
            <person name="Saurin W."/>
            <person name="Scarpelli C."/>
            <person name="Wincker P."/>
            <person name="Lander E.S."/>
            <person name="Weissenbach J."/>
            <person name="Roest Crollius H."/>
        </authorList>
    </citation>
    <scope>NUCLEOTIDE SEQUENCE [LARGE SCALE GENOMIC DNA]</scope>
</reference>
<keyword evidence="8 9" id="KW-0539">Nucleus</keyword>
<comment type="catalytic activity">
    <reaction evidence="7">
        <text>sphinganine + octadecanoyl-CoA = N-(octadecanoyl)-sphinganine + CoA + H(+)</text>
        <dbReference type="Rhea" id="RHEA:36547"/>
        <dbReference type="ChEBI" id="CHEBI:15378"/>
        <dbReference type="ChEBI" id="CHEBI:57287"/>
        <dbReference type="ChEBI" id="CHEBI:57394"/>
        <dbReference type="ChEBI" id="CHEBI:57817"/>
        <dbReference type="ChEBI" id="CHEBI:67033"/>
    </reaction>
    <physiologicalReaction direction="left-to-right" evidence="7">
        <dbReference type="Rhea" id="RHEA:36548"/>
    </physiologicalReaction>
</comment>
<feature type="domain" description="Homeobox" evidence="10">
    <location>
        <begin position="112"/>
        <end position="169"/>
    </location>
</feature>
<dbReference type="Gene3D" id="1.10.10.60">
    <property type="entry name" value="Homeodomain-like"/>
    <property type="match status" value="1"/>
</dbReference>
<comment type="caution">
    <text evidence="11">The sequence shown here is derived from an EMBL/GenBank/DDBJ whole genome shotgun (WGS) entry which is preliminary data.</text>
</comment>
<dbReference type="CDD" id="cd00086">
    <property type="entry name" value="homeodomain"/>
    <property type="match status" value="1"/>
</dbReference>
<keyword evidence="8 9" id="KW-0238">DNA-binding</keyword>
<dbReference type="PANTHER" id="PTHR12560:SF6">
    <property type="entry name" value="CERAMIDE SYNTHASE 4"/>
    <property type="match status" value="1"/>
</dbReference>
<dbReference type="InterPro" id="IPR001356">
    <property type="entry name" value="HD"/>
</dbReference>
<dbReference type="GO" id="GO:0005634">
    <property type="term" value="C:nucleus"/>
    <property type="evidence" value="ECO:0007669"/>
    <property type="project" value="UniProtKB-SubCell"/>
</dbReference>
<keyword evidence="6" id="KW-0444">Lipid biosynthesis</keyword>
<evidence type="ECO:0000256" key="7">
    <source>
        <dbReference type="ARBA" id="ARBA00049036"/>
    </source>
</evidence>
<comment type="pathway">
    <text evidence="5">Sphingolipid metabolism.</text>
</comment>
<dbReference type="InterPro" id="IPR016439">
    <property type="entry name" value="Lag1/Lac1-like"/>
</dbReference>
<accession>Q4SBK7</accession>
<name>Q4SBK7_TETNG</name>
<sequence>MDLLPDVWRQELWLPPGVTWGHMERLAHSERPLPQDLLVALPLSLGFVALRFLFERLASASFTLCINISSAMTAPQAVPLTLGQWASLFLFPFSFWPSGLSSPPMGRCLGVRNRTQARAAPSPEMESFYTQRSRHPTQSEIATLMTLCGKTQRQIETWFRCRRNQDRPCQTKRFGEAR</sequence>
<protein>
    <submittedName>
        <fullName evidence="11">(spotted green pufferfish) hypothetical protein</fullName>
    </submittedName>
</protein>
<dbReference type="KEGG" id="tng:GSTEN00020927G001"/>
<dbReference type="PROSITE" id="PS50071">
    <property type="entry name" value="HOMEOBOX_2"/>
    <property type="match status" value="1"/>
</dbReference>
<evidence type="ECO:0000256" key="5">
    <source>
        <dbReference type="ARBA" id="ARBA00004991"/>
    </source>
</evidence>
<dbReference type="InterPro" id="IPR009057">
    <property type="entry name" value="Homeodomain-like_sf"/>
</dbReference>
<dbReference type="PANTHER" id="PTHR12560">
    <property type="entry name" value="LONGEVITY ASSURANCE FACTOR 1 LAG1"/>
    <property type="match status" value="1"/>
</dbReference>
<dbReference type="SUPFAM" id="SSF46689">
    <property type="entry name" value="Homeodomain-like"/>
    <property type="match status" value="1"/>
</dbReference>
<dbReference type="GO" id="GO:0046513">
    <property type="term" value="P:ceramide biosynthetic process"/>
    <property type="evidence" value="ECO:0007669"/>
    <property type="project" value="InterPro"/>
</dbReference>
<reference evidence="11" key="2">
    <citation type="submission" date="2004-02" db="EMBL/GenBank/DDBJ databases">
        <authorList>
            <consortium name="Genoscope"/>
            <consortium name="Whitehead Institute Centre for Genome Research"/>
        </authorList>
    </citation>
    <scope>NUCLEOTIDE SEQUENCE</scope>
</reference>
<evidence type="ECO:0000256" key="4">
    <source>
        <dbReference type="ARBA" id="ARBA00004760"/>
    </source>
</evidence>
<evidence type="ECO:0000313" key="11">
    <source>
        <dbReference type="EMBL" id="CAG01975.1"/>
    </source>
</evidence>
<dbReference type="GO" id="GO:0005789">
    <property type="term" value="C:endoplasmic reticulum membrane"/>
    <property type="evidence" value="ECO:0007669"/>
    <property type="project" value="UniProtKB-SubCell"/>
</dbReference>
<evidence type="ECO:0000256" key="9">
    <source>
        <dbReference type="RuleBase" id="RU000682"/>
    </source>
</evidence>
<dbReference type="FunFam" id="1.10.10.60:FF:000020">
    <property type="entry name" value="Ceramide synthase 5"/>
    <property type="match status" value="1"/>
</dbReference>
<evidence type="ECO:0000256" key="1">
    <source>
        <dbReference type="ARBA" id="ARBA00003263"/>
    </source>
</evidence>
<dbReference type="OrthoDB" id="537032at2759"/>
<comment type="function">
    <text evidence="1">Sequence-specific transcription factor which is part of a developmental regulatory system that provides cells with specific positional identities on the anterior-posterior axis.</text>
</comment>
<evidence type="ECO:0000259" key="10">
    <source>
        <dbReference type="PROSITE" id="PS50071"/>
    </source>
</evidence>
<organism evidence="11">
    <name type="scientific">Tetraodon nigroviridis</name>
    <name type="common">Spotted green pufferfish</name>
    <name type="synonym">Chelonodon nigroviridis</name>
    <dbReference type="NCBI Taxonomy" id="99883"/>
    <lineage>
        <taxon>Eukaryota</taxon>
        <taxon>Metazoa</taxon>
        <taxon>Chordata</taxon>
        <taxon>Craniata</taxon>
        <taxon>Vertebrata</taxon>
        <taxon>Euteleostomi</taxon>
        <taxon>Actinopterygii</taxon>
        <taxon>Neopterygii</taxon>
        <taxon>Teleostei</taxon>
        <taxon>Neoteleostei</taxon>
        <taxon>Acanthomorphata</taxon>
        <taxon>Eupercaria</taxon>
        <taxon>Tetraodontiformes</taxon>
        <taxon>Tetradontoidea</taxon>
        <taxon>Tetraodontidae</taxon>
        <taxon>Tetraodon</taxon>
    </lineage>
</organism>
<dbReference type="EMBL" id="CAAE01014667">
    <property type="protein sequence ID" value="CAG01975.1"/>
    <property type="molecule type" value="Genomic_DNA"/>
</dbReference>
<proteinExistence type="predicted"/>
<feature type="DNA-binding region" description="Homeobox" evidence="8">
    <location>
        <begin position="114"/>
        <end position="170"/>
    </location>
</feature>
<dbReference type="AlphaFoldDB" id="Q4SBK7"/>
<evidence type="ECO:0000256" key="3">
    <source>
        <dbReference type="ARBA" id="ARBA00004586"/>
    </source>
</evidence>
<comment type="pathway">
    <text evidence="4">Lipid metabolism; sphingolipid metabolism.</text>
</comment>
<dbReference type="GO" id="GO:0050291">
    <property type="term" value="F:sphingosine N-acyltransferase activity"/>
    <property type="evidence" value="ECO:0007669"/>
    <property type="project" value="InterPro"/>
</dbReference>
<dbReference type="Pfam" id="PF00046">
    <property type="entry name" value="Homeodomain"/>
    <property type="match status" value="1"/>
</dbReference>
<comment type="subcellular location">
    <subcellularLocation>
        <location evidence="2">Endomembrane system</location>
        <topology evidence="2">Multi-pass membrane protein</topology>
    </subcellularLocation>
    <subcellularLocation>
        <location evidence="3">Endoplasmic reticulum membrane</location>
    </subcellularLocation>
    <subcellularLocation>
        <location evidence="8 9">Nucleus</location>
    </subcellularLocation>
</comment>
<keyword evidence="8 9" id="KW-0371">Homeobox</keyword>
<evidence type="ECO:0000256" key="2">
    <source>
        <dbReference type="ARBA" id="ARBA00004127"/>
    </source>
</evidence>
<dbReference type="GO" id="GO:0003677">
    <property type="term" value="F:DNA binding"/>
    <property type="evidence" value="ECO:0007669"/>
    <property type="project" value="UniProtKB-UniRule"/>
</dbReference>
<evidence type="ECO:0000256" key="6">
    <source>
        <dbReference type="ARBA" id="ARBA00022516"/>
    </source>
</evidence>
<keyword evidence="6" id="KW-0443">Lipid metabolism</keyword>